<evidence type="ECO:0000313" key="2">
    <source>
        <dbReference type="Proteomes" id="UP000178114"/>
    </source>
</evidence>
<protein>
    <submittedName>
        <fullName evidence="1">Uncharacterized protein</fullName>
    </submittedName>
</protein>
<comment type="caution">
    <text evidence="1">The sequence shown here is derived from an EMBL/GenBank/DDBJ whole genome shotgun (WGS) entry which is preliminary data.</text>
</comment>
<name>A0A1F5X1M8_9BACT</name>
<gene>
    <name evidence="1" type="ORF">A2930_04475</name>
</gene>
<reference evidence="1 2" key="1">
    <citation type="journal article" date="2016" name="Nat. Commun.">
        <title>Thousands of microbial genomes shed light on interconnected biogeochemical processes in an aquifer system.</title>
        <authorList>
            <person name="Anantharaman K."/>
            <person name="Brown C.T."/>
            <person name="Hug L.A."/>
            <person name="Sharon I."/>
            <person name="Castelle C.J."/>
            <person name="Probst A.J."/>
            <person name="Thomas B.C."/>
            <person name="Singh A."/>
            <person name="Wilkins M.J."/>
            <person name="Karaoz U."/>
            <person name="Brodie E.L."/>
            <person name="Williams K.H."/>
            <person name="Hubbard S.S."/>
            <person name="Banfield J.F."/>
        </authorList>
    </citation>
    <scope>NUCLEOTIDE SEQUENCE [LARGE SCALE GENOMIC DNA]</scope>
</reference>
<sequence length="350" mass="40372">MAKNNADYARLVRALGFAERRGDEKEINKRASHFLNQSFSETIAEFKLKFEKAKEEVRNIPLDKFRKPSDMESAWALADLPEVLEDWDYLRYADPEKSGIVCGEREKKILFSRDSFKSFDLFGREEEIWSNAVLDLYYSLLWWREAVMCVWAGIIAKNLIGCLKKKPTHFLSAGKTDMLQDAAANQLLFRNKPIGSALDLQSISDEEADNFHRLCEKARTGSYECELSAAAAFKEWLRSANIKVLKKYGLNQKEAHSLLFAGSQQRPQIDIDLCWDEGMRTYQFVCFVNNNDIHGYKDKEKTGHIPINVLFDFFENAPQKTKEDLFRLVIRGGWNHARSLLDSGLVHHID</sequence>
<dbReference type="STRING" id="1798351.A2930_04475"/>
<evidence type="ECO:0000313" key="1">
    <source>
        <dbReference type="EMBL" id="OGF81471.1"/>
    </source>
</evidence>
<dbReference type="EMBL" id="MFID01000010">
    <property type="protein sequence ID" value="OGF81471.1"/>
    <property type="molecule type" value="Genomic_DNA"/>
</dbReference>
<accession>A0A1F5X1M8</accession>
<organism evidence="1 2">
    <name type="scientific">Candidatus Giovannonibacteria bacterium RIFCSPLOWO2_01_FULL_45_34</name>
    <dbReference type="NCBI Taxonomy" id="1798351"/>
    <lineage>
        <taxon>Bacteria</taxon>
        <taxon>Candidatus Giovannoniibacteriota</taxon>
    </lineage>
</organism>
<dbReference type="AlphaFoldDB" id="A0A1F5X1M8"/>
<dbReference type="Proteomes" id="UP000178114">
    <property type="component" value="Unassembled WGS sequence"/>
</dbReference>
<proteinExistence type="predicted"/>